<dbReference type="PANTHER" id="PTHR43335:SF4">
    <property type="entry name" value="ABC TRANSPORTER, ATP-BINDING PROTEIN"/>
    <property type="match status" value="1"/>
</dbReference>
<name>A0A2T2WHC5_9FIRM</name>
<gene>
    <name evidence="6" type="ORF">C7B45_09920</name>
</gene>
<dbReference type="CDD" id="cd03230">
    <property type="entry name" value="ABC_DR_subfamily_A"/>
    <property type="match status" value="1"/>
</dbReference>
<dbReference type="PANTHER" id="PTHR43335">
    <property type="entry name" value="ABC TRANSPORTER, ATP-BINDING PROTEIN"/>
    <property type="match status" value="1"/>
</dbReference>
<keyword evidence="2" id="KW-0813">Transport</keyword>
<evidence type="ECO:0000256" key="3">
    <source>
        <dbReference type="ARBA" id="ARBA00022741"/>
    </source>
</evidence>
<reference evidence="6 7" key="1">
    <citation type="journal article" date="2014" name="BMC Genomics">
        <title>Comparison of environmental and isolate Sulfobacillus genomes reveals diverse carbon, sulfur, nitrogen, and hydrogen metabolisms.</title>
        <authorList>
            <person name="Justice N.B."/>
            <person name="Norman A."/>
            <person name="Brown C.T."/>
            <person name="Singh A."/>
            <person name="Thomas B.C."/>
            <person name="Banfield J.F."/>
        </authorList>
    </citation>
    <scope>NUCLEOTIDE SEQUENCE [LARGE SCALE GENOMIC DNA]</scope>
    <source>
        <strain evidence="6">AMDSBA3</strain>
    </source>
</reference>
<organism evidence="6 7">
    <name type="scientific">Sulfobacillus acidophilus</name>
    <dbReference type="NCBI Taxonomy" id="53633"/>
    <lineage>
        <taxon>Bacteria</taxon>
        <taxon>Bacillati</taxon>
        <taxon>Bacillota</taxon>
        <taxon>Clostridia</taxon>
        <taxon>Eubacteriales</taxon>
        <taxon>Clostridiales Family XVII. Incertae Sedis</taxon>
        <taxon>Sulfobacillus</taxon>
    </lineage>
</organism>
<evidence type="ECO:0000313" key="6">
    <source>
        <dbReference type="EMBL" id="PSR21625.1"/>
    </source>
</evidence>
<sequence length="306" mass="33072">MKAIQTLGLTKVYPGGRKACEAIHLSVNQGEIFGLLGPNGAGKSTLIKMLVGLVNPSAGSARVLGFPFTELAARRQLGYLPELFRYPPWLKAQEVLAFHARLAGVEQSPDERTALLDRVGLHGRGSERVRSFSKGLQQRLGLAVALVGEPALVLLDEPTSALDPIGRYEVSLLLQELRAQGTTVFLNSHLLSDVEKVCDSVALIDGGRVLYQGSLKDALYGGARHHRVQVENLTETTWSTLHQSYPAATVQWDGKGGAEISVRIARTGLPGLIAQLVAAGVRVYEVAPDHSSLEEWFLSRLGKDPQ</sequence>
<dbReference type="SUPFAM" id="SSF52540">
    <property type="entry name" value="P-loop containing nucleoside triphosphate hydrolases"/>
    <property type="match status" value="1"/>
</dbReference>
<evidence type="ECO:0000313" key="7">
    <source>
        <dbReference type="Proteomes" id="UP000241848"/>
    </source>
</evidence>
<evidence type="ECO:0000259" key="5">
    <source>
        <dbReference type="PROSITE" id="PS50893"/>
    </source>
</evidence>
<dbReference type="InterPro" id="IPR027417">
    <property type="entry name" value="P-loop_NTPase"/>
</dbReference>
<keyword evidence="3" id="KW-0547">Nucleotide-binding</keyword>
<comment type="caution">
    <text evidence="6">The sequence shown here is derived from an EMBL/GenBank/DDBJ whole genome shotgun (WGS) entry which is preliminary data.</text>
</comment>
<accession>A0A2T2WHC5</accession>
<dbReference type="GO" id="GO:0005524">
    <property type="term" value="F:ATP binding"/>
    <property type="evidence" value="ECO:0007669"/>
    <property type="project" value="UniProtKB-KW"/>
</dbReference>
<dbReference type="InterPro" id="IPR003439">
    <property type="entry name" value="ABC_transporter-like_ATP-bd"/>
</dbReference>
<evidence type="ECO:0000256" key="1">
    <source>
        <dbReference type="ARBA" id="ARBA00005417"/>
    </source>
</evidence>
<proteinExistence type="inferred from homology"/>
<dbReference type="InterPro" id="IPR003593">
    <property type="entry name" value="AAA+_ATPase"/>
</dbReference>
<dbReference type="EMBL" id="PXYV01000030">
    <property type="protein sequence ID" value="PSR21625.1"/>
    <property type="molecule type" value="Genomic_DNA"/>
</dbReference>
<evidence type="ECO:0000256" key="4">
    <source>
        <dbReference type="ARBA" id="ARBA00022840"/>
    </source>
</evidence>
<feature type="domain" description="ABC transporter" evidence="5">
    <location>
        <begin position="4"/>
        <end position="231"/>
    </location>
</feature>
<protein>
    <submittedName>
        <fullName evidence="6">ABC transporter ATP-binding protein</fullName>
    </submittedName>
</protein>
<dbReference type="PROSITE" id="PS50893">
    <property type="entry name" value="ABC_TRANSPORTER_2"/>
    <property type="match status" value="1"/>
</dbReference>
<dbReference type="AlphaFoldDB" id="A0A2T2WHC5"/>
<comment type="similarity">
    <text evidence="1">Belongs to the ABC transporter superfamily.</text>
</comment>
<keyword evidence="4 6" id="KW-0067">ATP-binding</keyword>
<evidence type="ECO:0000256" key="2">
    <source>
        <dbReference type="ARBA" id="ARBA00022448"/>
    </source>
</evidence>
<dbReference type="SMART" id="SM00382">
    <property type="entry name" value="AAA"/>
    <property type="match status" value="1"/>
</dbReference>
<dbReference type="GO" id="GO:0016887">
    <property type="term" value="F:ATP hydrolysis activity"/>
    <property type="evidence" value="ECO:0007669"/>
    <property type="project" value="InterPro"/>
</dbReference>
<dbReference type="Proteomes" id="UP000241848">
    <property type="component" value="Unassembled WGS sequence"/>
</dbReference>
<dbReference type="Pfam" id="PF00005">
    <property type="entry name" value="ABC_tran"/>
    <property type="match status" value="1"/>
</dbReference>
<dbReference type="Gene3D" id="3.40.50.300">
    <property type="entry name" value="P-loop containing nucleotide triphosphate hydrolases"/>
    <property type="match status" value="1"/>
</dbReference>